<dbReference type="RefSeq" id="WP_184910896.1">
    <property type="nucleotide sequence ID" value="NZ_JACHJR010000001.1"/>
</dbReference>
<sequence length="261" mass="29386">MEELSAIPETALWTLYHRAVEARRPGTPYPDPKAVELVERLDYPFAERFGSGKGFASRLQGARCGLFDQEVADFLRRCPRGTVVCLGDGLETQYWRVDNGRAQWLTVDLPEAVELRERLLPPEPRQRLLACSATDPAWFGEVDPALGVLIVAQGLLMYLEPAEVRELFTRCAERFPGGTLLFDVVPRWFSTMTKAGRADRRGYKVPPMPWGVRSHELLRDARTVPLAGRFGWLFRVLALDLPDQRARIVGTVGLALALRRG</sequence>
<dbReference type="PANTHER" id="PTHR43619:SF2">
    <property type="entry name" value="S-ADENOSYL-L-METHIONINE-DEPENDENT METHYLTRANSFERASES SUPERFAMILY PROTEIN"/>
    <property type="match status" value="1"/>
</dbReference>
<dbReference type="InterPro" id="IPR007213">
    <property type="entry name" value="Ppm1/Ppm2/Tcmp"/>
</dbReference>
<organism evidence="3 4">
    <name type="scientific">Kitasatospora gansuensis</name>
    <dbReference type="NCBI Taxonomy" id="258050"/>
    <lineage>
        <taxon>Bacteria</taxon>
        <taxon>Bacillati</taxon>
        <taxon>Actinomycetota</taxon>
        <taxon>Actinomycetes</taxon>
        <taxon>Kitasatosporales</taxon>
        <taxon>Streptomycetaceae</taxon>
        <taxon>Kitasatospora</taxon>
    </lineage>
</organism>
<dbReference type="EMBL" id="JACHJR010000001">
    <property type="protein sequence ID" value="MBB4944739.1"/>
    <property type="molecule type" value="Genomic_DNA"/>
</dbReference>
<dbReference type="AlphaFoldDB" id="A0A7W7S6F9"/>
<dbReference type="Pfam" id="PF04072">
    <property type="entry name" value="LCM"/>
    <property type="match status" value="1"/>
</dbReference>
<proteinExistence type="predicted"/>
<comment type="caution">
    <text evidence="3">The sequence shown here is derived from an EMBL/GenBank/DDBJ whole genome shotgun (WGS) entry which is preliminary data.</text>
</comment>
<evidence type="ECO:0000313" key="3">
    <source>
        <dbReference type="EMBL" id="MBB4944739.1"/>
    </source>
</evidence>
<dbReference type="PIRSF" id="PIRSF028177">
    <property type="entry name" value="Polyketide_synth_Omtfrase_TcmP"/>
    <property type="match status" value="1"/>
</dbReference>
<keyword evidence="2 3" id="KW-0808">Transferase</keyword>
<dbReference type="GO" id="GO:0032259">
    <property type="term" value="P:methylation"/>
    <property type="evidence" value="ECO:0007669"/>
    <property type="project" value="UniProtKB-KW"/>
</dbReference>
<evidence type="ECO:0000313" key="4">
    <source>
        <dbReference type="Proteomes" id="UP000573327"/>
    </source>
</evidence>
<dbReference type="PANTHER" id="PTHR43619">
    <property type="entry name" value="S-ADENOSYL-L-METHIONINE-DEPENDENT METHYLTRANSFERASE YKTD-RELATED"/>
    <property type="match status" value="1"/>
</dbReference>
<evidence type="ECO:0000256" key="1">
    <source>
        <dbReference type="ARBA" id="ARBA00022603"/>
    </source>
</evidence>
<accession>A0A7W7S6F9</accession>
<reference evidence="3 4" key="1">
    <citation type="submission" date="2020-08" db="EMBL/GenBank/DDBJ databases">
        <title>Sequencing the genomes of 1000 actinobacteria strains.</title>
        <authorList>
            <person name="Klenk H.-P."/>
        </authorList>
    </citation>
    <scope>NUCLEOTIDE SEQUENCE [LARGE SCALE GENOMIC DNA]</scope>
    <source>
        <strain evidence="3 4">DSM 44786</strain>
    </source>
</reference>
<keyword evidence="1 3" id="KW-0489">Methyltransferase</keyword>
<dbReference type="InterPro" id="IPR016874">
    <property type="entry name" value="TcmP-like"/>
</dbReference>
<dbReference type="GO" id="GO:0008168">
    <property type="term" value="F:methyltransferase activity"/>
    <property type="evidence" value="ECO:0007669"/>
    <property type="project" value="UniProtKB-KW"/>
</dbReference>
<dbReference type="Gene3D" id="3.40.50.150">
    <property type="entry name" value="Vaccinia Virus protein VP39"/>
    <property type="match status" value="1"/>
</dbReference>
<name>A0A7W7S6F9_9ACTN</name>
<dbReference type="Proteomes" id="UP000573327">
    <property type="component" value="Unassembled WGS sequence"/>
</dbReference>
<keyword evidence="4" id="KW-1185">Reference proteome</keyword>
<protein>
    <submittedName>
        <fullName evidence="3">O-methyltransferase involved in polyketide biosynthesis</fullName>
    </submittedName>
</protein>
<gene>
    <name evidence="3" type="ORF">F4556_000274</name>
</gene>
<dbReference type="InterPro" id="IPR029063">
    <property type="entry name" value="SAM-dependent_MTases_sf"/>
</dbReference>
<dbReference type="SUPFAM" id="SSF53335">
    <property type="entry name" value="S-adenosyl-L-methionine-dependent methyltransferases"/>
    <property type="match status" value="1"/>
</dbReference>
<evidence type="ECO:0000256" key="2">
    <source>
        <dbReference type="ARBA" id="ARBA00022679"/>
    </source>
</evidence>